<accession>A0A8S0UPX4</accession>
<evidence type="ECO:0000256" key="1">
    <source>
        <dbReference type="SAM" id="MobiDB-lite"/>
    </source>
</evidence>
<sequence>MKDDSTHVDIGAGKETPSNIDIVKDFFKVVDEDLEAVNDWIPVGNEGYHIDGDDVTVQDGGEEQQQRPSHHESDCEKEIRGCEGKKNPYYWSDSEVHKQYTEGQKTIP</sequence>
<proteinExistence type="predicted"/>
<keyword evidence="3" id="KW-1185">Reference proteome</keyword>
<organism evidence="2 3">
    <name type="scientific">Olea europaea subsp. europaea</name>
    <dbReference type="NCBI Taxonomy" id="158383"/>
    <lineage>
        <taxon>Eukaryota</taxon>
        <taxon>Viridiplantae</taxon>
        <taxon>Streptophyta</taxon>
        <taxon>Embryophyta</taxon>
        <taxon>Tracheophyta</taxon>
        <taxon>Spermatophyta</taxon>
        <taxon>Magnoliopsida</taxon>
        <taxon>eudicotyledons</taxon>
        <taxon>Gunneridae</taxon>
        <taxon>Pentapetalae</taxon>
        <taxon>asterids</taxon>
        <taxon>lamiids</taxon>
        <taxon>Lamiales</taxon>
        <taxon>Oleaceae</taxon>
        <taxon>Oleeae</taxon>
        <taxon>Olea</taxon>
    </lineage>
</organism>
<reference evidence="2 3" key="1">
    <citation type="submission" date="2019-12" db="EMBL/GenBank/DDBJ databases">
        <authorList>
            <person name="Alioto T."/>
            <person name="Alioto T."/>
            <person name="Gomez Garrido J."/>
        </authorList>
    </citation>
    <scope>NUCLEOTIDE SEQUENCE [LARGE SCALE GENOMIC DNA]</scope>
</reference>
<gene>
    <name evidence="2" type="ORF">OLEA9_A070312</name>
</gene>
<dbReference type="Gramene" id="OE9A070312T1">
    <property type="protein sequence ID" value="OE9A070312C1"/>
    <property type="gene ID" value="OE9A070312"/>
</dbReference>
<evidence type="ECO:0000313" key="3">
    <source>
        <dbReference type="Proteomes" id="UP000594638"/>
    </source>
</evidence>
<feature type="region of interest" description="Disordered" evidence="1">
    <location>
        <begin position="48"/>
        <end position="90"/>
    </location>
</feature>
<dbReference type="Proteomes" id="UP000594638">
    <property type="component" value="Unassembled WGS sequence"/>
</dbReference>
<protein>
    <submittedName>
        <fullName evidence="2">Uncharacterized protein</fullName>
    </submittedName>
</protein>
<comment type="caution">
    <text evidence="2">The sequence shown here is derived from an EMBL/GenBank/DDBJ whole genome shotgun (WGS) entry which is preliminary data.</text>
</comment>
<dbReference type="EMBL" id="CACTIH010009042">
    <property type="protein sequence ID" value="CAA3020693.1"/>
    <property type="molecule type" value="Genomic_DNA"/>
</dbReference>
<feature type="compositionally biased region" description="Acidic residues" evidence="1">
    <location>
        <begin position="53"/>
        <end position="62"/>
    </location>
</feature>
<dbReference type="AlphaFoldDB" id="A0A8S0UPX4"/>
<feature type="compositionally biased region" description="Basic and acidic residues" evidence="1">
    <location>
        <begin position="69"/>
        <end position="86"/>
    </location>
</feature>
<evidence type="ECO:0000313" key="2">
    <source>
        <dbReference type="EMBL" id="CAA3020693.1"/>
    </source>
</evidence>
<name>A0A8S0UPX4_OLEEU</name>